<name>A0A8J2WPX9_9STRA</name>
<feature type="compositionally biased region" description="Basic residues" evidence="1">
    <location>
        <begin position="322"/>
        <end position="349"/>
    </location>
</feature>
<organism evidence="2 3">
    <name type="scientific">Pelagomonas calceolata</name>
    <dbReference type="NCBI Taxonomy" id="35677"/>
    <lineage>
        <taxon>Eukaryota</taxon>
        <taxon>Sar</taxon>
        <taxon>Stramenopiles</taxon>
        <taxon>Ochrophyta</taxon>
        <taxon>Pelagophyceae</taxon>
        <taxon>Pelagomonadales</taxon>
        <taxon>Pelagomonadaceae</taxon>
        <taxon>Pelagomonas</taxon>
    </lineage>
</organism>
<evidence type="ECO:0000256" key="1">
    <source>
        <dbReference type="SAM" id="MobiDB-lite"/>
    </source>
</evidence>
<sequence length="440" mass="48674">MMSRGLVAAASAAAVVNGGLLSRRHDNFRANFRAHSARLRQQAINAKRTRPQQPPQAKGRTRDAQGVAAIVTGAARAFARSAEIRDALKSFIVANGATPFFAVHLEDSCSGAKFYPGHQRRAPGAEQRLHSGNPYANVSCVQWLAGQSAGHNATDLDVEAYLAETYPGAGLIHVSRESTCAEFDYKWACCATPGRGLRLEPRGMPALQYYWMHHCFAAVVVRERERGKEFAWIARTRPDLYLVAPIQIGAPPRGAEPPREYRSGGWVNVTRGAGDCATLARKSGQPAEGDYEEGWDAFFFVPRSRADQFFAVAAFERECRRLGRSPPRRMPRPPRRPRRPPRSPRRPPSRRLGNTKKERASILGAERRAPEYGWRRGLGCFRLRAFPIVQLYVTPEGPSFNCARAPSGMRRDCDARRAPFNMALDLAPTTRAGGVVVTTL</sequence>
<feature type="region of interest" description="Disordered" evidence="1">
    <location>
        <begin position="322"/>
        <end position="361"/>
    </location>
</feature>
<proteinExistence type="predicted"/>
<keyword evidence="3" id="KW-1185">Reference proteome</keyword>
<feature type="region of interest" description="Disordered" evidence="1">
    <location>
        <begin position="43"/>
        <end position="65"/>
    </location>
</feature>
<gene>
    <name evidence="2" type="ORF">PECAL_1P06520</name>
</gene>
<accession>A0A8J2WPX9</accession>
<dbReference type="AlphaFoldDB" id="A0A8J2WPX9"/>
<evidence type="ECO:0000313" key="2">
    <source>
        <dbReference type="EMBL" id="CAH0364297.1"/>
    </source>
</evidence>
<comment type="caution">
    <text evidence="2">The sequence shown here is derived from an EMBL/GenBank/DDBJ whole genome shotgun (WGS) entry which is preliminary data.</text>
</comment>
<protein>
    <submittedName>
        <fullName evidence="2">Uncharacterized protein</fullName>
    </submittedName>
</protein>
<dbReference type="Proteomes" id="UP000789595">
    <property type="component" value="Unassembled WGS sequence"/>
</dbReference>
<reference evidence="2" key="1">
    <citation type="submission" date="2021-11" db="EMBL/GenBank/DDBJ databases">
        <authorList>
            <consortium name="Genoscope - CEA"/>
            <person name="William W."/>
        </authorList>
    </citation>
    <scope>NUCLEOTIDE SEQUENCE</scope>
</reference>
<evidence type="ECO:0000313" key="3">
    <source>
        <dbReference type="Proteomes" id="UP000789595"/>
    </source>
</evidence>
<dbReference type="EMBL" id="CAKKNE010000001">
    <property type="protein sequence ID" value="CAH0364297.1"/>
    <property type="molecule type" value="Genomic_DNA"/>
</dbReference>